<dbReference type="Gene3D" id="3.90.550.10">
    <property type="entry name" value="Spore Coat Polysaccharide Biosynthesis Protein SpsA, Chain A"/>
    <property type="match status" value="1"/>
</dbReference>
<evidence type="ECO:0000256" key="5">
    <source>
        <dbReference type="ARBA" id="ARBA00023136"/>
    </source>
</evidence>
<dbReference type="AlphaFoldDB" id="A0A3R9LPB2"/>
<dbReference type="PANTHER" id="PTHR43646:SF2">
    <property type="entry name" value="GLYCOSYLTRANSFERASE 2-LIKE DOMAIN-CONTAINING PROTEIN"/>
    <property type="match status" value="1"/>
</dbReference>
<dbReference type="EMBL" id="RWIS01000019">
    <property type="protein sequence ID" value="RSK24076.1"/>
    <property type="molecule type" value="Genomic_DNA"/>
</dbReference>
<evidence type="ECO:0000256" key="2">
    <source>
        <dbReference type="ARBA" id="ARBA00022475"/>
    </source>
</evidence>
<dbReference type="InterPro" id="IPR001173">
    <property type="entry name" value="Glyco_trans_2-like"/>
</dbReference>
<name>A0A3R9LPB2_9BACT</name>
<evidence type="ECO:0000259" key="6">
    <source>
        <dbReference type="Pfam" id="PF00535"/>
    </source>
</evidence>
<keyword evidence="5" id="KW-0472">Membrane</keyword>
<keyword evidence="4 7" id="KW-0808">Transferase</keyword>
<dbReference type="PANTHER" id="PTHR43646">
    <property type="entry name" value="GLYCOSYLTRANSFERASE"/>
    <property type="match status" value="1"/>
</dbReference>
<keyword evidence="8" id="KW-1185">Reference proteome</keyword>
<organism evidence="7 8">
    <name type="scientific">Hymenobacter metallilatus</name>
    <dbReference type="NCBI Taxonomy" id="2493666"/>
    <lineage>
        <taxon>Bacteria</taxon>
        <taxon>Pseudomonadati</taxon>
        <taxon>Bacteroidota</taxon>
        <taxon>Cytophagia</taxon>
        <taxon>Cytophagales</taxon>
        <taxon>Hymenobacteraceae</taxon>
        <taxon>Hymenobacter</taxon>
    </lineage>
</organism>
<dbReference type="GO" id="GO:0005886">
    <property type="term" value="C:plasma membrane"/>
    <property type="evidence" value="ECO:0007669"/>
    <property type="project" value="UniProtKB-SubCell"/>
</dbReference>
<comment type="subcellular location">
    <subcellularLocation>
        <location evidence="1">Cell membrane</location>
    </subcellularLocation>
</comment>
<feature type="domain" description="Glycosyltransferase 2-like" evidence="6">
    <location>
        <begin position="42"/>
        <end position="145"/>
    </location>
</feature>
<dbReference type="NCBIfam" id="TIGR04283">
    <property type="entry name" value="glyco_like_mftF"/>
    <property type="match status" value="1"/>
</dbReference>
<evidence type="ECO:0000256" key="1">
    <source>
        <dbReference type="ARBA" id="ARBA00004236"/>
    </source>
</evidence>
<evidence type="ECO:0000313" key="8">
    <source>
        <dbReference type="Proteomes" id="UP000280066"/>
    </source>
</evidence>
<protein>
    <submittedName>
        <fullName evidence="7">Glycosyltransferase</fullName>
    </submittedName>
</protein>
<keyword evidence="3" id="KW-0328">Glycosyltransferase</keyword>
<dbReference type="OrthoDB" id="9810303at2"/>
<evidence type="ECO:0000256" key="4">
    <source>
        <dbReference type="ARBA" id="ARBA00022679"/>
    </source>
</evidence>
<gene>
    <name evidence="7" type="ORF">EI290_20990</name>
</gene>
<dbReference type="GO" id="GO:0016757">
    <property type="term" value="F:glycosyltransferase activity"/>
    <property type="evidence" value="ECO:0007669"/>
    <property type="project" value="UniProtKB-KW"/>
</dbReference>
<accession>A0A3R9LPB2</accession>
<dbReference type="SUPFAM" id="SSF53448">
    <property type="entry name" value="Nucleotide-diphospho-sugar transferases"/>
    <property type="match status" value="1"/>
</dbReference>
<comment type="caution">
    <text evidence="7">The sequence shown here is derived from an EMBL/GenBank/DDBJ whole genome shotgun (WGS) entry which is preliminary data.</text>
</comment>
<reference evidence="7 8" key="1">
    <citation type="submission" date="2018-12" db="EMBL/GenBank/DDBJ databases">
        <authorList>
            <person name="Feng G."/>
            <person name="Zhu H."/>
        </authorList>
    </citation>
    <scope>NUCLEOTIDE SEQUENCE [LARGE SCALE GENOMIC DNA]</scope>
    <source>
        <strain evidence="7 8">9PBR-2</strain>
    </source>
</reference>
<dbReference type="Proteomes" id="UP000280066">
    <property type="component" value="Unassembled WGS sequence"/>
</dbReference>
<evidence type="ECO:0000313" key="7">
    <source>
        <dbReference type="EMBL" id="RSK24076.1"/>
    </source>
</evidence>
<evidence type="ECO:0000256" key="3">
    <source>
        <dbReference type="ARBA" id="ARBA00022676"/>
    </source>
</evidence>
<dbReference type="InterPro" id="IPR029044">
    <property type="entry name" value="Nucleotide-diphossugar_trans"/>
</dbReference>
<sequence>MKFARPTGRGGGSGPLFGGRPYVAASSAPVVLPDLPQLPAISIILPTYNEAEGLPALLRYLRTEADAAVEILVADAASPDGTAAVARAGGARVVACPQRGRAAQLNCGARAATGQVLYFLHADTYPPRGFPALIRAALAAGAGSGCFRLRFNHPHWFLRLSAWFTRFDVDAIRFGDQSLFVRRAVFERAGGFRPELQLMEDQEIVPRLRWHGPFRVLPQYVTTSARKYLVNGVYRLQASFTLLAVLHWLGVSQPRLVRLYRRLIA</sequence>
<dbReference type="Pfam" id="PF00535">
    <property type="entry name" value="Glycos_transf_2"/>
    <property type="match status" value="1"/>
</dbReference>
<dbReference type="CDD" id="cd02522">
    <property type="entry name" value="GT_2_like_a"/>
    <property type="match status" value="1"/>
</dbReference>
<dbReference type="InterPro" id="IPR026461">
    <property type="entry name" value="Trfase_2_rSAM/seldom_assoc"/>
</dbReference>
<proteinExistence type="predicted"/>
<keyword evidence="2" id="KW-1003">Cell membrane</keyword>